<feature type="domain" description="Histidine kinase" evidence="15">
    <location>
        <begin position="208"/>
        <end position="417"/>
    </location>
</feature>
<dbReference type="InterPro" id="IPR004358">
    <property type="entry name" value="Sig_transdc_His_kin-like_C"/>
</dbReference>
<feature type="transmembrane region" description="Helical" evidence="14">
    <location>
        <begin position="99"/>
        <end position="116"/>
    </location>
</feature>
<feature type="transmembrane region" description="Helical" evidence="14">
    <location>
        <begin position="128"/>
        <end position="146"/>
    </location>
</feature>
<dbReference type="PROSITE" id="PS50109">
    <property type="entry name" value="HIS_KIN"/>
    <property type="match status" value="1"/>
</dbReference>
<organism evidence="16 17">
    <name type="scientific">Gordoniibacillus kamchatkensis</name>
    <dbReference type="NCBI Taxonomy" id="1590651"/>
    <lineage>
        <taxon>Bacteria</taxon>
        <taxon>Bacillati</taxon>
        <taxon>Bacillota</taxon>
        <taxon>Bacilli</taxon>
        <taxon>Bacillales</taxon>
        <taxon>Paenibacillaceae</taxon>
        <taxon>Gordoniibacillus</taxon>
    </lineage>
</organism>
<dbReference type="PANTHER" id="PTHR43065">
    <property type="entry name" value="SENSOR HISTIDINE KINASE"/>
    <property type="match status" value="1"/>
</dbReference>
<dbReference type="RefSeq" id="WP_041046470.1">
    <property type="nucleotide sequence ID" value="NZ_JXAK01000007.1"/>
</dbReference>
<comment type="subcellular location">
    <subcellularLocation>
        <location evidence="2">Cell membrane</location>
        <topology evidence="2">Multi-pass membrane protein</topology>
    </subcellularLocation>
</comment>
<keyword evidence="8" id="KW-0547">Nucleotide-binding</keyword>
<dbReference type="InterPro" id="IPR036890">
    <property type="entry name" value="HATPase_C_sf"/>
</dbReference>
<evidence type="ECO:0000256" key="6">
    <source>
        <dbReference type="ARBA" id="ARBA00022679"/>
    </source>
</evidence>
<gene>
    <name evidence="16" type="ORF">SD70_05740</name>
</gene>
<evidence type="ECO:0000256" key="4">
    <source>
        <dbReference type="ARBA" id="ARBA00022475"/>
    </source>
</evidence>
<proteinExistence type="predicted"/>
<keyword evidence="11 14" id="KW-1133">Transmembrane helix</keyword>
<dbReference type="Pfam" id="PF07694">
    <property type="entry name" value="5TM-5TMR_LYT"/>
    <property type="match status" value="1"/>
</dbReference>
<keyword evidence="9 16" id="KW-0418">Kinase</keyword>
<keyword evidence="17" id="KW-1185">Reference proteome</keyword>
<accession>A0ABR5ALF9</accession>
<dbReference type="PRINTS" id="PR00344">
    <property type="entry name" value="BCTRLSENSOR"/>
</dbReference>
<evidence type="ECO:0000256" key="14">
    <source>
        <dbReference type="SAM" id="Phobius"/>
    </source>
</evidence>
<evidence type="ECO:0000256" key="12">
    <source>
        <dbReference type="ARBA" id="ARBA00023012"/>
    </source>
</evidence>
<dbReference type="Pfam" id="PF00512">
    <property type="entry name" value="HisKA"/>
    <property type="match status" value="1"/>
</dbReference>
<dbReference type="PANTHER" id="PTHR43065:SF46">
    <property type="entry name" value="C4-DICARBOXYLATE TRANSPORT SENSOR PROTEIN DCTB"/>
    <property type="match status" value="1"/>
</dbReference>
<dbReference type="InterPro" id="IPR005467">
    <property type="entry name" value="His_kinase_dom"/>
</dbReference>
<dbReference type="InterPro" id="IPR003594">
    <property type="entry name" value="HATPase_dom"/>
</dbReference>
<dbReference type="SUPFAM" id="SSF47384">
    <property type="entry name" value="Homodimeric domain of signal transducing histidine kinase"/>
    <property type="match status" value="1"/>
</dbReference>
<dbReference type="InterPro" id="IPR011620">
    <property type="entry name" value="Sig_transdc_His_kinase_LytS_TM"/>
</dbReference>
<dbReference type="Gene3D" id="1.10.287.130">
    <property type="match status" value="1"/>
</dbReference>
<evidence type="ECO:0000259" key="15">
    <source>
        <dbReference type="PROSITE" id="PS50109"/>
    </source>
</evidence>
<feature type="transmembrane region" description="Helical" evidence="14">
    <location>
        <begin position="67"/>
        <end position="93"/>
    </location>
</feature>
<evidence type="ECO:0000313" key="17">
    <source>
        <dbReference type="Proteomes" id="UP000031967"/>
    </source>
</evidence>
<keyword evidence="7 14" id="KW-0812">Transmembrane</keyword>
<evidence type="ECO:0000313" key="16">
    <source>
        <dbReference type="EMBL" id="KIL41628.1"/>
    </source>
</evidence>
<dbReference type="CDD" id="cd00082">
    <property type="entry name" value="HisKA"/>
    <property type="match status" value="1"/>
</dbReference>
<dbReference type="EMBL" id="JXAK01000007">
    <property type="protein sequence ID" value="KIL41628.1"/>
    <property type="molecule type" value="Genomic_DNA"/>
</dbReference>
<protein>
    <recommendedName>
        <fullName evidence="3">histidine kinase</fullName>
        <ecNumber evidence="3">2.7.13.3</ecNumber>
    </recommendedName>
</protein>
<feature type="transmembrane region" description="Helical" evidence="14">
    <location>
        <begin position="36"/>
        <end position="55"/>
    </location>
</feature>
<keyword evidence="5" id="KW-0597">Phosphoprotein</keyword>
<evidence type="ECO:0000256" key="1">
    <source>
        <dbReference type="ARBA" id="ARBA00000085"/>
    </source>
</evidence>
<feature type="transmembrane region" description="Helical" evidence="14">
    <location>
        <begin position="158"/>
        <end position="180"/>
    </location>
</feature>
<dbReference type="EC" id="2.7.13.3" evidence="3"/>
<keyword evidence="10" id="KW-0067">ATP-binding</keyword>
<dbReference type="Proteomes" id="UP000031967">
    <property type="component" value="Unassembled WGS sequence"/>
</dbReference>
<evidence type="ECO:0000256" key="13">
    <source>
        <dbReference type="ARBA" id="ARBA00023136"/>
    </source>
</evidence>
<name>A0ABR5ALF9_9BACL</name>
<keyword evidence="4" id="KW-1003">Cell membrane</keyword>
<keyword evidence="13 14" id="KW-0472">Membrane</keyword>
<evidence type="ECO:0000256" key="9">
    <source>
        <dbReference type="ARBA" id="ARBA00022777"/>
    </source>
</evidence>
<keyword evidence="6" id="KW-0808">Transferase</keyword>
<dbReference type="SUPFAM" id="SSF55874">
    <property type="entry name" value="ATPase domain of HSP90 chaperone/DNA topoisomerase II/histidine kinase"/>
    <property type="match status" value="1"/>
</dbReference>
<evidence type="ECO:0000256" key="5">
    <source>
        <dbReference type="ARBA" id="ARBA00022553"/>
    </source>
</evidence>
<dbReference type="SMART" id="SM00387">
    <property type="entry name" value="HATPase_c"/>
    <property type="match status" value="1"/>
</dbReference>
<comment type="caution">
    <text evidence="16">The sequence shown here is derived from an EMBL/GenBank/DDBJ whole genome shotgun (WGS) entry which is preliminary data.</text>
</comment>
<dbReference type="Pfam" id="PF02518">
    <property type="entry name" value="HATPase_c"/>
    <property type="match status" value="1"/>
</dbReference>
<dbReference type="Gene3D" id="3.30.565.10">
    <property type="entry name" value="Histidine kinase-like ATPase, C-terminal domain"/>
    <property type="match status" value="1"/>
</dbReference>
<sequence length="425" mass="47941">MHIIKDTLLQLFFALLPFLAFNVFYRDKTQNYSRKFIVVTCATSLFVSMTFASSVKHGIIFDIRYIIMYFGIVFGGVKTGVILLVEFVLYRFWLGGEGRWVAMIIMVCTFPLSILFNRLYQRTHRVTFITFLAGIVFSIIPFVFTYSFFDSAYFVSNIGFHVLALPVQNSLGIWLLISLFNQAVLDKELSLSYAQIEKVWVMSHVAASLVHEVRNPLTVVKGFLTLIRENALSKDKIEKYIDISFDEMQRTESILSEYLSLSKPLIERRERIDLAHHLQTVLDVMSPYANMSNVRLDMQRPPEPLWIFANADEIKQMLVNFIKNAVEACSETAGGMVSIRLNTAAKHAAIAIKDNGVGMSQEQMSRLGAIYFSTKSSGTGLGLTFSYRVIRALGGSVSVRSEPKAGTEFLIKLPLMKAKADSSAT</sequence>
<evidence type="ECO:0000256" key="3">
    <source>
        <dbReference type="ARBA" id="ARBA00012438"/>
    </source>
</evidence>
<evidence type="ECO:0000256" key="7">
    <source>
        <dbReference type="ARBA" id="ARBA00022692"/>
    </source>
</evidence>
<comment type="catalytic activity">
    <reaction evidence="1">
        <text>ATP + protein L-histidine = ADP + protein N-phospho-L-histidine.</text>
        <dbReference type="EC" id="2.7.13.3"/>
    </reaction>
</comment>
<keyword evidence="12" id="KW-0902">Two-component regulatory system</keyword>
<dbReference type="GO" id="GO:0016301">
    <property type="term" value="F:kinase activity"/>
    <property type="evidence" value="ECO:0007669"/>
    <property type="project" value="UniProtKB-KW"/>
</dbReference>
<evidence type="ECO:0000256" key="2">
    <source>
        <dbReference type="ARBA" id="ARBA00004651"/>
    </source>
</evidence>
<reference evidence="16 17" key="1">
    <citation type="submission" date="2014-12" db="EMBL/GenBank/DDBJ databases">
        <title>Draft genome sequence of Paenibacillus kamchatkensis strain B-2647.</title>
        <authorList>
            <person name="Karlyshev A.V."/>
            <person name="Kudryashova E.B."/>
        </authorList>
    </citation>
    <scope>NUCLEOTIDE SEQUENCE [LARGE SCALE GENOMIC DNA]</scope>
    <source>
        <strain evidence="16 17">VKM B-2647</strain>
    </source>
</reference>
<dbReference type="SMART" id="SM00388">
    <property type="entry name" value="HisKA"/>
    <property type="match status" value="1"/>
</dbReference>
<evidence type="ECO:0000256" key="10">
    <source>
        <dbReference type="ARBA" id="ARBA00022840"/>
    </source>
</evidence>
<dbReference type="InterPro" id="IPR036097">
    <property type="entry name" value="HisK_dim/P_sf"/>
</dbReference>
<evidence type="ECO:0000256" key="11">
    <source>
        <dbReference type="ARBA" id="ARBA00022989"/>
    </source>
</evidence>
<evidence type="ECO:0000256" key="8">
    <source>
        <dbReference type="ARBA" id="ARBA00022741"/>
    </source>
</evidence>
<dbReference type="InterPro" id="IPR003661">
    <property type="entry name" value="HisK_dim/P_dom"/>
</dbReference>